<evidence type="ECO:0000256" key="1">
    <source>
        <dbReference type="ARBA" id="ARBA00004201"/>
    </source>
</evidence>
<organism evidence="11 12">
    <name type="scientific">Naegleria fowleri</name>
    <name type="common">Brain eating amoeba</name>
    <dbReference type="NCBI Taxonomy" id="5763"/>
    <lineage>
        <taxon>Eukaryota</taxon>
        <taxon>Discoba</taxon>
        <taxon>Heterolobosea</taxon>
        <taxon>Tetramitia</taxon>
        <taxon>Eutetramitia</taxon>
        <taxon>Vahlkampfiidae</taxon>
        <taxon>Naegleria</taxon>
    </lineage>
</organism>
<feature type="coiled-coil region" evidence="7">
    <location>
        <begin position="705"/>
        <end position="732"/>
    </location>
</feature>
<comment type="similarity">
    <text evidence="2">Belongs to the WD repeat EDC4 family.</text>
</comment>
<feature type="region of interest" description="Disordered" evidence="8">
    <location>
        <begin position="648"/>
        <end position="669"/>
    </location>
</feature>
<dbReference type="InterPro" id="IPR036322">
    <property type="entry name" value="WD40_repeat_dom_sf"/>
</dbReference>
<feature type="compositionally biased region" description="Low complexity" evidence="8">
    <location>
        <begin position="136"/>
        <end position="151"/>
    </location>
</feature>
<proteinExistence type="inferred from homology"/>
<feature type="compositionally biased region" description="Low complexity" evidence="8">
    <location>
        <begin position="90"/>
        <end position="102"/>
    </location>
</feature>
<keyword evidence="12" id="KW-1185">Reference proteome</keyword>
<dbReference type="Gene3D" id="1.10.220.100">
    <property type="entry name" value="conserved c-terminal region of ge- 1"/>
    <property type="match status" value="1"/>
</dbReference>
<dbReference type="SMART" id="SM00320">
    <property type="entry name" value="WD40"/>
    <property type="match status" value="2"/>
</dbReference>
<sequence length="1010" mass="114108">MSNQLPPDILKSLQMANDQQQQHHSPLPPQLSFPFGSFPNQPHQGFQQPIAMDESQFSESQILEDLKRIQSGQQQGSSPTTFKASHIPEQQQQQGSSSGTSSPHTLPQGTHYNIPRQDTPVPEAKPSNTKMRSEKILNNLSSSNISPSSSPGYDVSYQTQNQTNTPVLSPSTPQPTNSSQSPSSSILQKYVPTQVPVASDPFLFGPLDKQNHVYSTISLDSKQERKKVNAIKGITAYATDPIFSNGKNMAIISDYLAWTLKGGPIRVFNRKVGTRTLLKGHKQYVSDLQPGTDLKLASVSRDRSLIVWKIIETEEKTQEEDLRNPKEDQLGYSKLVHLTFSPKESLRFFKRILWAPGSDSELCAITSDNQLFLLDIEKLYDKHIIELRSESIESIDGIRILFDDIDENEVLTDISYSSDGKYLACVSSFGNIYLWDRRTNMSLVKQTNIYNSELLNIHFCSGTETNIERYFVTSSQNNFDISLWYLSPELDIELIQQISIRPEKFDENYSTNTISMDSTSTALFVANLDYPVLFTLRLNKTGLIEQTGHPHFDCIAEFDVKYPIVSFACMTIGSSFGLFAQQTTGTHLLNIKSSQIHPPLQEMNTPIPMPDLAHATSAAKDLVPVNNNTGIAVRQPIVFNETSNVTATTGTNSMPTNTSPSSTAGASSSNFEILAELRRMERTLLSQMETMIQTQTERQYDQLYKRIEQERIARLTEERKRQKELIETISSTLSNDLPNDIANLVTDNIMDNLRNSLPYLMNDSLKQSLTDTSDEGSIKKTIQDSFQTVLKTTVLPSFETSCRRMFEQISKTFERGMDELVKTPLKEYCRDVNNTTVETIKQELKNFSQHVSKSSESSSLTDNALKERLLTLIEMHRYQEVFTIVLEKTDLNLLVWLCTIIDPSIFEVECPLSQPVLLSLVQQLGFDITEQTFVKLAWLEKIVVHINPLDSSIIEHAHTIIEKIHATVSDKYEYIEERGKAMDLKTLKLVLHVLNSLIKDSRDAKRLYCK</sequence>
<comment type="subcellular location">
    <subcellularLocation>
        <location evidence="1">Cytoplasm</location>
        <location evidence="1">P-body</location>
    </subcellularLocation>
</comment>
<keyword evidence="5" id="KW-0677">Repeat</keyword>
<name>A0A6A5CGT8_NAEFO</name>
<dbReference type="RefSeq" id="XP_044569208.1">
    <property type="nucleotide sequence ID" value="XM_044707299.1"/>
</dbReference>
<feature type="domain" description="Enhancer of mRNA-decapping protein 4 WD40 repeat region" evidence="9">
    <location>
        <begin position="231"/>
        <end position="541"/>
    </location>
</feature>
<dbReference type="SUPFAM" id="SSF50978">
    <property type="entry name" value="WD40 repeat-like"/>
    <property type="match status" value="1"/>
</dbReference>
<dbReference type="GO" id="GO:0000932">
    <property type="term" value="C:P-body"/>
    <property type="evidence" value="ECO:0007669"/>
    <property type="project" value="UniProtKB-SubCell"/>
</dbReference>
<keyword evidence="4" id="KW-0853">WD repeat</keyword>
<dbReference type="GeneID" id="68107612"/>
<dbReference type="InterPro" id="IPR044938">
    <property type="entry name" value="EDC4_C_sf"/>
</dbReference>
<dbReference type="Pfam" id="PF21289">
    <property type="entry name" value="EDC4_C"/>
    <property type="match status" value="1"/>
</dbReference>
<evidence type="ECO:0000256" key="3">
    <source>
        <dbReference type="ARBA" id="ARBA00022490"/>
    </source>
</evidence>
<dbReference type="EMBL" id="VFQX01000002">
    <property type="protein sequence ID" value="KAF0984495.1"/>
    <property type="molecule type" value="Genomic_DNA"/>
</dbReference>
<dbReference type="VEuPathDB" id="AmoebaDB:NfTy_000840"/>
<accession>A0A6A5CGT8</accession>
<dbReference type="InterPro" id="IPR032401">
    <property type="entry name" value="EDC4_WD40"/>
</dbReference>
<feature type="domain" description="Enhancer of mRNA-decapping protein 4 C-terminal" evidence="10">
    <location>
        <begin position="872"/>
        <end position="970"/>
    </location>
</feature>
<evidence type="ECO:0000259" key="10">
    <source>
        <dbReference type="Pfam" id="PF21289"/>
    </source>
</evidence>
<dbReference type="InterPro" id="IPR001680">
    <property type="entry name" value="WD40_rpt"/>
</dbReference>
<dbReference type="Pfam" id="PF06658">
    <property type="entry name" value="DUF1168"/>
    <property type="match status" value="1"/>
</dbReference>
<keyword evidence="3" id="KW-0963">Cytoplasm</keyword>
<evidence type="ECO:0000313" key="12">
    <source>
        <dbReference type="Proteomes" id="UP000444721"/>
    </source>
</evidence>
<dbReference type="GO" id="GO:0031087">
    <property type="term" value="P:deadenylation-independent decapping of nuclear-transcribed mRNA"/>
    <property type="evidence" value="ECO:0007669"/>
    <property type="project" value="InterPro"/>
</dbReference>
<dbReference type="Gene3D" id="2.130.10.10">
    <property type="entry name" value="YVTN repeat-like/Quinoprotein amine dehydrogenase"/>
    <property type="match status" value="1"/>
</dbReference>
<dbReference type="Pfam" id="PF16529">
    <property type="entry name" value="Ge1_WD40"/>
    <property type="match status" value="1"/>
</dbReference>
<feature type="region of interest" description="Disordered" evidence="8">
    <location>
        <begin position="70"/>
        <end position="186"/>
    </location>
</feature>
<protein>
    <submittedName>
        <fullName evidence="11">Uncharacterized protein</fullName>
    </submittedName>
</protein>
<dbReference type="GO" id="GO:0003725">
    <property type="term" value="F:double-stranded RNA binding"/>
    <property type="evidence" value="ECO:0007669"/>
    <property type="project" value="InterPro"/>
</dbReference>
<dbReference type="AlphaFoldDB" id="A0A6A5CGT8"/>
<dbReference type="PANTHER" id="PTHR15598:SF5">
    <property type="entry name" value="ENHANCER OF MRNA-DECAPPING PROTEIN 4"/>
    <property type="match status" value="1"/>
</dbReference>
<feature type="region of interest" description="Disordered" evidence="8">
    <location>
        <begin position="1"/>
        <end position="46"/>
    </location>
</feature>
<reference evidence="11 12" key="1">
    <citation type="journal article" date="2019" name="Sci. Rep.">
        <title>Nanopore sequencing improves the draft genome of the human pathogenic amoeba Naegleria fowleri.</title>
        <authorList>
            <person name="Liechti N."/>
            <person name="Schurch N."/>
            <person name="Bruggmann R."/>
            <person name="Wittwer M."/>
        </authorList>
    </citation>
    <scope>NUCLEOTIDE SEQUENCE [LARGE SCALE GENOMIC DNA]</scope>
    <source>
        <strain evidence="11 12">ATCC 30894</strain>
    </source>
</reference>
<dbReference type="PANTHER" id="PTHR15598">
    <property type="entry name" value="ENHANCER OF MRNA-DECAPPING PROTEIN 4"/>
    <property type="match status" value="1"/>
</dbReference>
<keyword evidence="6 7" id="KW-0175">Coiled coil</keyword>
<evidence type="ECO:0000259" key="9">
    <source>
        <dbReference type="Pfam" id="PF16529"/>
    </source>
</evidence>
<feature type="compositionally biased region" description="Low complexity" evidence="8">
    <location>
        <begin position="169"/>
        <end position="185"/>
    </location>
</feature>
<dbReference type="InterPro" id="IPR045152">
    <property type="entry name" value="EDC4-like"/>
</dbReference>
<dbReference type="InterPro" id="IPR009548">
    <property type="entry name" value="Prkrip1"/>
</dbReference>
<dbReference type="OrthoDB" id="21128at2759"/>
<gene>
    <name evidence="11" type="ORF">FDP41_000394</name>
</gene>
<evidence type="ECO:0000256" key="6">
    <source>
        <dbReference type="ARBA" id="ARBA00023054"/>
    </source>
</evidence>
<dbReference type="InterPro" id="IPR015943">
    <property type="entry name" value="WD40/YVTN_repeat-like_dom_sf"/>
</dbReference>
<dbReference type="VEuPathDB" id="AmoebaDB:NF0005510"/>
<evidence type="ECO:0000313" key="11">
    <source>
        <dbReference type="EMBL" id="KAF0984495.1"/>
    </source>
</evidence>
<dbReference type="Proteomes" id="UP000444721">
    <property type="component" value="Unassembled WGS sequence"/>
</dbReference>
<comment type="caution">
    <text evidence="11">The sequence shown here is derived from an EMBL/GenBank/DDBJ whole genome shotgun (WGS) entry which is preliminary data.</text>
</comment>
<feature type="compositionally biased region" description="Polar residues" evidence="8">
    <location>
        <begin position="156"/>
        <end position="168"/>
    </location>
</feature>
<evidence type="ECO:0000256" key="7">
    <source>
        <dbReference type="SAM" id="Coils"/>
    </source>
</evidence>
<evidence type="ECO:0000256" key="2">
    <source>
        <dbReference type="ARBA" id="ARBA00009639"/>
    </source>
</evidence>
<evidence type="ECO:0000256" key="8">
    <source>
        <dbReference type="SAM" id="MobiDB-lite"/>
    </source>
</evidence>
<dbReference type="VEuPathDB" id="AmoebaDB:FDP41_000394"/>
<dbReference type="OMA" id="TNIERYF"/>
<evidence type="ECO:0000256" key="4">
    <source>
        <dbReference type="ARBA" id="ARBA00022574"/>
    </source>
</evidence>
<dbReference type="InterPro" id="IPR049404">
    <property type="entry name" value="EDC4_C"/>
</dbReference>
<evidence type="ECO:0000256" key="5">
    <source>
        <dbReference type="ARBA" id="ARBA00022737"/>
    </source>
</evidence>